<gene>
    <name evidence="1" type="ORF">A2519_08410</name>
</gene>
<organism evidence="1 2">
    <name type="scientific">Candidatus Raymondbacteria bacterium RIFOXYD12_FULL_49_13</name>
    <dbReference type="NCBI Taxonomy" id="1817890"/>
    <lineage>
        <taxon>Bacteria</taxon>
        <taxon>Raymondiibacteriota</taxon>
    </lineage>
</organism>
<evidence type="ECO:0000313" key="1">
    <source>
        <dbReference type="EMBL" id="OGK06287.1"/>
    </source>
</evidence>
<dbReference type="InterPro" id="IPR025528">
    <property type="entry name" value="BrnA_antitoxin"/>
</dbReference>
<name>A0A1F7FIH3_UNCRA</name>
<evidence type="ECO:0000313" key="2">
    <source>
        <dbReference type="Proteomes" id="UP000179243"/>
    </source>
</evidence>
<proteinExistence type="predicted"/>
<dbReference type="Pfam" id="PF14384">
    <property type="entry name" value="BrnA_antitoxin"/>
    <property type="match status" value="1"/>
</dbReference>
<sequence>MKKKFIEPRSKTDWNRLRSMRDDDIDFSDTPRIDSTIFSKMEIRMPKPKELVSIRVDPDVLGWFRQQGRKYQTRMNAVLRSYVEAHSH</sequence>
<protein>
    <recommendedName>
        <fullName evidence="3">3-oxoacyl-ACP synthase</fullName>
    </recommendedName>
</protein>
<reference evidence="1 2" key="1">
    <citation type="journal article" date="2016" name="Nat. Commun.">
        <title>Thousands of microbial genomes shed light on interconnected biogeochemical processes in an aquifer system.</title>
        <authorList>
            <person name="Anantharaman K."/>
            <person name="Brown C.T."/>
            <person name="Hug L.A."/>
            <person name="Sharon I."/>
            <person name="Castelle C.J."/>
            <person name="Probst A.J."/>
            <person name="Thomas B.C."/>
            <person name="Singh A."/>
            <person name="Wilkins M.J."/>
            <person name="Karaoz U."/>
            <person name="Brodie E.L."/>
            <person name="Williams K.H."/>
            <person name="Hubbard S.S."/>
            <person name="Banfield J.F."/>
        </authorList>
    </citation>
    <scope>NUCLEOTIDE SEQUENCE [LARGE SCALE GENOMIC DNA]</scope>
</reference>
<dbReference type="AlphaFoldDB" id="A0A1F7FIH3"/>
<accession>A0A1F7FIH3</accession>
<dbReference type="EMBL" id="MFYX01000033">
    <property type="protein sequence ID" value="OGK06287.1"/>
    <property type="molecule type" value="Genomic_DNA"/>
</dbReference>
<comment type="caution">
    <text evidence="1">The sequence shown here is derived from an EMBL/GenBank/DDBJ whole genome shotgun (WGS) entry which is preliminary data.</text>
</comment>
<evidence type="ECO:0008006" key="3">
    <source>
        <dbReference type="Google" id="ProtNLM"/>
    </source>
</evidence>
<dbReference type="Proteomes" id="UP000179243">
    <property type="component" value="Unassembled WGS sequence"/>
</dbReference>